<dbReference type="OrthoDB" id="412553at2759"/>
<name>A0A813DDF7_POLGL</name>
<evidence type="ECO:0000313" key="1">
    <source>
        <dbReference type="EMBL" id="CAE8584522.1"/>
    </source>
</evidence>
<organism evidence="1 2">
    <name type="scientific">Polarella glacialis</name>
    <name type="common">Dinoflagellate</name>
    <dbReference type="NCBI Taxonomy" id="89957"/>
    <lineage>
        <taxon>Eukaryota</taxon>
        <taxon>Sar</taxon>
        <taxon>Alveolata</taxon>
        <taxon>Dinophyceae</taxon>
        <taxon>Suessiales</taxon>
        <taxon>Suessiaceae</taxon>
        <taxon>Polarella</taxon>
    </lineage>
</organism>
<accession>A0A813DDF7</accession>
<gene>
    <name evidence="1" type="ORF">PGLA1383_LOCUS3452</name>
</gene>
<dbReference type="AlphaFoldDB" id="A0A813DDF7"/>
<keyword evidence="2" id="KW-1185">Reference proteome</keyword>
<feature type="non-terminal residue" evidence="1">
    <location>
        <position position="151"/>
    </location>
</feature>
<dbReference type="Proteomes" id="UP000654075">
    <property type="component" value="Unassembled WGS sequence"/>
</dbReference>
<dbReference type="EMBL" id="CAJNNV010001214">
    <property type="protein sequence ID" value="CAE8584522.1"/>
    <property type="molecule type" value="Genomic_DNA"/>
</dbReference>
<proteinExistence type="predicted"/>
<dbReference type="InterPro" id="IPR029058">
    <property type="entry name" value="AB_hydrolase_fold"/>
</dbReference>
<evidence type="ECO:0000313" key="2">
    <source>
        <dbReference type="Proteomes" id="UP000654075"/>
    </source>
</evidence>
<protein>
    <submittedName>
        <fullName evidence="1">Uncharacterized protein</fullName>
    </submittedName>
</protein>
<dbReference type="Gene3D" id="3.40.50.1820">
    <property type="entry name" value="alpha/beta hydrolase"/>
    <property type="match status" value="1"/>
</dbReference>
<sequence length="151" mass="17357">GAAMTCVRRCDLTWVLLLHGSSGLTWTSWRWAAKIAELGMGVLAPDSFAHAPGLGLRHRDGLERLEGDDPENTYWAEETLYTSRCSWEGSGGRYPFCYSTEVENVLRNAEGWKEYYERVFLLRRRELDFLVSQRLPEFLGATAKKLFMWCP</sequence>
<reference evidence="1" key="1">
    <citation type="submission" date="2021-02" db="EMBL/GenBank/DDBJ databases">
        <authorList>
            <person name="Dougan E. K."/>
            <person name="Rhodes N."/>
            <person name="Thang M."/>
            <person name="Chan C."/>
        </authorList>
    </citation>
    <scope>NUCLEOTIDE SEQUENCE</scope>
</reference>
<comment type="caution">
    <text evidence="1">The sequence shown here is derived from an EMBL/GenBank/DDBJ whole genome shotgun (WGS) entry which is preliminary data.</text>
</comment>